<keyword evidence="1" id="KW-0479">Metal-binding</keyword>
<proteinExistence type="predicted"/>
<dbReference type="Gene3D" id="3.30.40.10">
    <property type="entry name" value="Zinc/RING finger domain, C3HC4 (zinc finger)"/>
    <property type="match status" value="1"/>
</dbReference>
<keyword evidence="5" id="KW-1185">Reference proteome</keyword>
<gene>
    <name evidence="4" type="ORF">CTHT_0008070</name>
</gene>
<feature type="compositionally biased region" description="Polar residues" evidence="2">
    <location>
        <begin position="265"/>
        <end position="275"/>
    </location>
</feature>
<dbReference type="RefSeq" id="XP_006691337.1">
    <property type="nucleotide sequence ID" value="XM_006691274.1"/>
</dbReference>
<feature type="region of interest" description="Disordered" evidence="2">
    <location>
        <begin position="1"/>
        <end position="147"/>
    </location>
</feature>
<feature type="compositionally biased region" description="Polar residues" evidence="2">
    <location>
        <begin position="610"/>
        <end position="620"/>
    </location>
</feature>
<feature type="compositionally biased region" description="Low complexity" evidence="2">
    <location>
        <begin position="413"/>
        <end position="432"/>
    </location>
</feature>
<reference evidence="4 5" key="1">
    <citation type="journal article" date="2011" name="Cell">
        <title>Insight into structure and assembly of the nuclear pore complex by utilizing the genome of a eukaryotic thermophile.</title>
        <authorList>
            <person name="Amlacher S."/>
            <person name="Sarges P."/>
            <person name="Flemming D."/>
            <person name="van Noort V."/>
            <person name="Kunze R."/>
            <person name="Devos D.P."/>
            <person name="Arumugam M."/>
            <person name="Bork P."/>
            <person name="Hurt E."/>
        </authorList>
    </citation>
    <scope>NUCLEOTIDE SEQUENCE [LARGE SCALE GENOMIC DNA]</scope>
    <source>
        <strain evidence="5">DSM 1495 / CBS 144.50 / IMI 039719</strain>
    </source>
</reference>
<feature type="compositionally biased region" description="Polar residues" evidence="2">
    <location>
        <begin position="25"/>
        <end position="36"/>
    </location>
</feature>
<dbReference type="Proteomes" id="UP000008066">
    <property type="component" value="Unassembled WGS sequence"/>
</dbReference>
<evidence type="ECO:0000259" key="3">
    <source>
        <dbReference type="PROSITE" id="PS50089"/>
    </source>
</evidence>
<keyword evidence="1" id="KW-0863">Zinc-finger</keyword>
<feature type="compositionally biased region" description="Polar residues" evidence="2">
    <location>
        <begin position="538"/>
        <end position="571"/>
    </location>
</feature>
<feature type="compositionally biased region" description="Low complexity" evidence="2">
    <location>
        <begin position="386"/>
        <end position="398"/>
    </location>
</feature>
<name>G0RZY5_CHATD</name>
<feature type="compositionally biased region" description="Low complexity" evidence="2">
    <location>
        <begin position="38"/>
        <end position="53"/>
    </location>
</feature>
<evidence type="ECO:0000256" key="2">
    <source>
        <dbReference type="SAM" id="MobiDB-lite"/>
    </source>
</evidence>
<feature type="region of interest" description="Disordered" evidence="2">
    <location>
        <begin position="534"/>
        <end position="581"/>
    </location>
</feature>
<evidence type="ECO:0000313" key="5">
    <source>
        <dbReference type="Proteomes" id="UP000008066"/>
    </source>
</evidence>
<feature type="compositionally biased region" description="Low complexity" evidence="2">
    <location>
        <begin position="648"/>
        <end position="665"/>
    </location>
</feature>
<protein>
    <recommendedName>
        <fullName evidence="3">RING-type domain-containing protein</fullName>
    </recommendedName>
</protein>
<feature type="compositionally biased region" description="Polar residues" evidence="2">
    <location>
        <begin position="103"/>
        <end position="117"/>
    </location>
</feature>
<dbReference type="GO" id="GO:0008270">
    <property type="term" value="F:zinc ion binding"/>
    <property type="evidence" value="ECO:0007669"/>
    <property type="project" value="UniProtKB-KW"/>
</dbReference>
<feature type="compositionally biased region" description="Polar residues" evidence="2">
    <location>
        <begin position="162"/>
        <end position="194"/>
    </location>
</feature>
<feature type="region of interest" description="Disordered" evidence="2">
    <location>
        <begin position="894"/>
        <end position="917"/>
    </location>
</feature>
<dbReference type="EMBL" id="GL988037">
    <property type="protein sequence ID" value="EGS23146.1"/>
    <property type="molecule type" value="Genomic_DNA"/>
</dbReference>
<dbReference type="PROSITE" id="PS50089">
    <property type="entry name" value="ZF_RING_2"/>
    <property type="match status" value="1"/>
</dbReference>
<dbReference type="AlphaFoldDB" id="G0RZY5"/>
<keyword evidence="1" id="KW-0862">Zinc</keyword>
<dbReference type="OrthoDB" id="4573692at2759"/>
<dbReference type="KEGG" id="cthr:CTHT_0008070"/>
<evidence type="ECO:0000256" key="1">
    <source>
        <dbReference type="PROSITE-ProRule" id="PRU00175"/>
    </source>
</evidence>
<feature type="region of interest" description="Disordered" evidence="2">
    <location>
        <begin position="159"/>
        <end position="194"/>
    </location>
</feature>
<dbReference type="InterPro" id="IPR001841">
    <property type="entry name" value="Znf_RING"/>
</dbReference>
<dbReference type="GeneID" id="18254845"/>
<feature type="region of interest" description="Disordered" evidence="2">
    <location>
        <begin position="247"/>
        <end position="275"/>
    </location>
</feature>
<sequence length="917" mass="97164">MGRRGGPSYNGRRAADRPEFGDINTGGSVVNSTLARQGTESEGGSSSVSNGASITRLNSGEDEERTDLSVVGGSNAAGTIGQTEPADGGATDEGSAQVDDGTGSAQASQTDHSSANATVDGDAGRQDSVSQERNSVVDGTGPALLSTQGSNAVQAGIPAVNDDTSSVQTNNDSNGNQRRIDNTQTDRNVHSNGSPDFSALVMEMLQAIVGRLDIIIDKMDNIQSNTANSNATSGAIAVADNANTNSNDSNVIRSEGSDVGVGSADQGNNGRTRSENETILVTENTNAGENPLNNYRTEQQRVVDDRETVRNVNINNNDESGEVIVHELAVVSDAIVVIEEDDTTANQSAGTSNERGVASVEIEIIADRESDGNTVSQQTRGNNTVGSDNNRSASNRGSSSGGSRGRNRRRNYNRGNASGDNAASSVAASSNGRENTNSIDSNHEIPLRETIEQVLLDDVIISSFDDLGDNGTSSNSRGNTGVSNNFRTVLGLNDNSAISVNTADLHRANSGYGSSVSGSRDSTNNMIVRIRNLDENLAGSSPSNERTVNTNGSTTDNRIPAATSISGNSRGNRGAEGPPLGEQGVVEEVAREAAMLLVPGAPPDNRTGESENNTPGTSNDTRNASTAPRRSTRRRVITRRSEPESRPQAETQPQTQAPTLPQPLTGDPSSRKQESLFPRIVAALDRVSTNASTAGSSSSSSSSSSLDNNSLPYASCPICQTTQLSILDVPLLPPSHPDLINLPDLSRGVVLYCGHMVCTPCWEVYAQQHQENAPTIDRGNRANTPPIRCPVCRTDLCHTWCKCPLPVWQMPPSLEDPSVSAEERRRLVERFAWEPAEHRWSKEIVTAQLLPEGGRIPAFCGPCSDELDRAWHVDMGFGAASRELASLTWRESSSETTRWPFQDDDDSSSGIFESSGW</sequence>
<evidence type="ECO:0000313" key="4">
    <source>
        <dbReference type="EMBL" id="EGS23146.1"/>
    </source>
</evidence>
<feature type="compositionally biased region" description="Polar residues" evidence="2">
    <location>
        <begin position="908"/>
        <end position="917"/>
    </location>
</feature>
<organism evidence="5">
    <name type="scientific">Chaetomium thermophilum (strain DSM 1495 / CBS 144.50 / IMI 039719)</name>
    <name type="common">Thermochaetoides thermophila</name>
    <dbReference type="NCBI Taxonomy" id="759272"/>
    <lineage>
        <taxon>Eukaryota</taxon>
        <taxon>Fungi</taxon>
        <taxon>Dikarya</taxon>
        <taxon>Ascomycota</taxon>
        <taxon>Pezizomycotina</taxon>
        <taxon>Sordariomycetes</taxon>
        <taxon>Sordariomycetidae</taxon>
        <taxon>Sordariales</taxon>
        <taxon>Chaetomiaceae</taxon>
        <taxon>Thermochaetoides</taxon>
    </lineage>
</organism>
<dbReference type="InterPro" id="IPR013083">
    <property type="entry name" value="Znf_RING/FYVE/PHD"/>
</dbReference>
<accession>G0RZY5</accession>
<dbReference type="CDD" id="cd16449">
    <property type="entry name" value="RING-HC"/>
    <property type="match status" value="1"/>
</dbReference>
<feature type="region of interest" description="Disordered" evidence="2">
    <location>
        <begin position="599"/>
        <end position="672"/>
    </location>
</feature>
<feature type="domain" description="RING-type" evidence="3">
    <location>
        <begin position="716"/>
        <end position="793"/>
    </location>
</feature>
<feature type="compositionally biased region" description="Polar residues" evidence="2">
    <location>
        <begin position="372"/>
        <end position="385"/>
    </location>
</feature>
<dbReference type="HOGENOM" id="CLU_317603_0_0_1"/>
<feature type="region of interest" description="Disordered" evidence="2">
    <location>
        <begin position="366"/>
        <end position="445"/>
    </location>
</feature>